<keyword evidence="11" id="KW-0999">Mitochondrion inner membrane</keyword>
<dbReference type="GO" id="GO:0005743">
    <property type="term" value="C:mitochondrial inner membrane"/>
    <property type="evidence" value="ECO:0007669"/>
    <property type="project" value="UniProtKB-SubCell"/>
</dbReference>
<evidence type="ECO:0000256" key="9">
    <source>
        <dbReference type="ARBA" id="ARBA00022679"/>
    </source>
</evidence>
<dbReference type="EC" id="2.7.7.41" evidence="6"/>
<evidence type="ECO:0000256" key="7">
    <source>
        <dbReference type="ARBA" id="ARBA00018337"/>
    </source>
</evidence>
<dbReference type="eggNOG" id="KOG2986">
    <property type="taxonomic scope" value="Eukaryota"/>
</dbReference>
<evidence type="ECO:0000256" key="6">
    <source>
        <dbReference type="ARBA" id="ARBA00012487"/>
    </source>
</evidence>
<dbReference type="PANTHER" id="PTHR13619:SF0">
    <property type="entry name" value="PHOSPHATIDATE CYTIDYLYLTRANSFERASE, MITOCHONDRIAL"/>
    <property type="match status" value="1"/>
</dbReference>
<keyword evidence="10" id="KW-0548">Nucleotidyltransferase</keyword>
<organism evidence="19 20">
    <name type="scientific">Taphrina deformans (strain PYCC 5710 / ATCC 11124 / CBS 356.35 / IMI 108563 / JCM 9778 / NBRC 8474)</name>
    <name type="common">Peach leaf curl fungus</name>
    <name type="synonym">Lalaria deformans</name>
    <dbReference type="NCBI Taxonomy" id="1097556"/>
    <lineage>
        <taxon>Eukaryota</taxon>
        <taxon>Fungi</taxon>
        <taxon>Dikarya</taxon>
        <taxon>Ascomycota</taxon>
        <taxon>Taphrinomycotina</taxon>
        <taxon>Taphrinomycetes</taxon>
        <taxon>Taphrinales</taxon>
        <taxon>Taphrinaceae</taxon>
        <taxon>Taphrina</taxon>
    </lineage>
</organism>
<dbReference type="PIRSF" id="PIRSF028840">
    <property type="entry name" value="Mmp37"/>
    <property type="match status" value="1"/>
</dbReference>
<gene>
    <name evidence="19" type="ORF">TAPDE_004728</name>
</gene>
<protein>
    <recommendedName>
        <fullName evidence="7">Phosphatidate cytidylyltransferase, mitochondrial</fullName>
        <ecNumber evidence="6">2.7.7.41</ecNumber>
    </recommendedName>
    <alternativeName>
        <fullName evidence="18">CDP-diacylglycerol synthase</fullName>
    </alternativeName>
</protein>
<comment type="cofactor">
    <cofactor evidence="1">
        <name>Mg(2+)</name>
        <dbReference type="ChEBI" id="CHEBI:18420"/>
    </cofactor>
</comment>
<evidence type="ECO:0000313" key="19">
    <source>
        <dbReference type="EMBL" id="CCG84289.1"/>
    </source>
</evidence>
<evidence type="ECO:0000256" key="16">
    <source>
        <dbReference type="ARBA" id="ARBA00023209"/>
    </source>
</evidence>
<name>R4XIF8_TAPDE</name>
<dbReference type="VEuPathDB" id="FungiDB:TAPDE_004728"/>
<dbReference type="EMBL" id="CAHR02000218">
    <property type="protein sequence ID" value="CCG84289.1"/>
    <property type="molecule type" value="Genomic_DNA"/>
</dbReference>
<dbReference type="UniPathway" id="UPA00557">
    <property type="reaction ID" value="UER00614"/>
</dbReference>
<comment type="caution">
    <text evidence="19">The sequence shown here is derived from an EMBL/GenBank/DDBJ whole genome shotgun (WGS) entry which is preliminary data.</text>
</comment>
<evidence type="ECO:0000313" key="20">
    <source>
        <dbReference type="Proteomes" id="UP000013776"/>
    </source>
</evidence>
<evidence type="ECO:0000256" key="3">
    <source>
        <dbReference type="ARBA" id="ARBA00005119"/>
    </source>
</evidence>
<evidence type="ECO:0000256" key="15">
    <source>
        <dbReference type="ARBA" id="ARBA00023136"/>
    </source>
</evidence>
<keyword evidence="20" id="KW-1185">Reference proteome</keyword>
<comment type="pathway">
    <text evidence="4">Lipid metabolism.</text>
</comment>
<evidence type="ECO:0000256" key="1">
    <source>
        <dbReference type="ARBA" id="ARBA00001946"/>
    </source>
</evidence>
<dbReference type="GO" id="GO:0016024">
    <property type="term" value="P:CDP-diacylglycerol biosynthetic process"/>
    <property type="evidence" value="ECO:0007669"/>
    <property type="project" value="UniProtKB-UniPathway"/>
</dbReference>
<evidence type="ECO:0000256" key="12">
    <source>
        <dbReference type="ARBA" id="ARBA00022842"/>
    </source>
</evidence>
<evidence type="ECO:0000256" key="13">
    <source>
        <dbReference type="ARBA" id="ARBA00023098"/>
    </source>
</evidence>
<evidence type="ECO:0000256" key="14">
    <source>
        <dbReference type="ARBA" id="ARBA00023128"/>
    </source>
</evidence>
<accession>R4XIF8</accession>
<keyword evidence="15" id="KW-0472">Membrane</keyword>
<keyword evidence="16" id="KW-0594">Phospholipid biosynthesis</keyword>
<evidence type="ECO:0000256" key="5">
    <source>
        <dbReference type="ARBA" id="ARBA00005458"/>
    </source>
</evidence>
<dbReference type="OrthoDB" id="341477at2759"/>
<dbReference type="InterPro" id="IPR015222">
    <property type="entry name" value="Tam41"/>
</dbReference>
<evidence type="ECO:0000256" key="10">
    <source>
        <dbReference type="ARBA" id="ARBA00022695"/>
    </source>
</evidence>
<evidence type="ECO:0000256" key="18">
    <source>
        <dbReference type="ARBA" id="ARBA00029893"/>
    </source>
</evidence>
<dbReference type="Pfam" id="PF09139">
    <property type="entry name" value="Tam41_Mmp37"/>
    <property type="match status" value="1"/>
</dbReference>
<proteinExistence type="inferred from homology"/>
<keyword evidence="17" id="KW-1208">Phospholipid metabolism</keyword>
<reference evidence="19 20" key="1">
    <citation type="journal article" date="2013" name="MBio">
        <title>Genome sequencing of the plant pathogen Taphrina deformans, the causal agent of peach leaf curl.</title>
        <authorList>
            <person name="Cisse O.H."/>
            <person name="Almeida J.M.G.C.F."/>
            <person name="Fonseca A."/>
            <person name="Kumar A.A."/>
            <person name="Salojaervi J."/>
            <person name="Overmyer K."/>
            <person name="Hauser P.M."/>
            <person name="Pagni M."/>
        </authorList>
    </citation>
    <scope>NUCLEOTIDE SEQUENCE [LARGE SCALE GENOMIC DNA]</scope>
    <source>
        <strain evidence="20">PYCC 5710 / ATCC 11124 / CBS 356.35 / IMI 108563 / JCM 9778 / NBRC 8474</strain>
    </source>
</reference>
<dbReference type="STRING" id="1097556.R4XIF8"/>
<keyword evidence="14" id="KW-0496">Mitochondrion</keyword>
<evidence type="ECO:0000256" key="17">
    <source>
        <dbReference type="ARBA" id="ARBA00023264"/>
    </source>
</evidence>
<dbReference type="AlphaFoldDB" id="R4XIF8"/>
<comment type="similarity">
    <text evidence="5">Belongs to the TAM41 family.</text>
</comment>
<dbReference type="GO" id="GO:0032049">
    <property type="term" value="P:cardiolipin biosynthetic process"/>
    <property type="evidence" value="ECO:0007669"/>
    <property type="project" value="InterPro"/>
</dbReference>
<evidence type="ECO:0000256" key="4">
    <source>
        <dbReference type="ARBA" id="ARBA00005189"/>
    </source>
</evidence>
<evidence type="ECO:0000256" key="11">
    <source>
        <dbReference type="ARBA" id="ARBA00022792"/>
    </source>
</evidence>
<dbReference type="GO" id="GO:0004605">
    <property type="term" value="F:phosphatidate cytidylyltransferase activity"/>
    <property type="evidence" value="ECO:0007669"/>
    <property type="project" value="UniProtKB-EC"/>
</dbReference>
<keyword evidence="13" id="KW-0443">Lipid metabolism</keyword>
<dbReference type="Proteomes" id="UP000013776">
    <property type="component" value="Unassembled WGS sequence"/>
</dbReference>
<keyword evidence="12" id="KW-0460">Magnesium</keyword>
<evidence type="ECO:0000256" key="8">
    <source>
        <dbReference type="ARBA" id="ARBA00022516"/>
    </source>
</evidence>
<evidence type="ECO:0000256" key="2">
    <source>
        <dbReference type="ARBA" id="ARBA00004443"/>
    </source>
</evidence>
<keyword evidence="8" id="KW-0444">Lipid biosynthesis</keyword>
<comment type="subcellular location">
    <subcellularLocation>
        <location evidence="2">Mitochondrion inner membrane</location>
        <topology evidence="2">Peripheral membrane protein</topology>
        <orientation evidence="2">Matrix side</orientation>
    </subcellularLocation>
</comment>
<sequence length="417" mass="47076">MFFVWRQGKGRPAADLFRSFSSTRLRPSDRQASTRHQENDVLSADQEAGVEEFSDLPKSFGVNQHIDIDSDLHDRLRSVLWKFKAPIRYAFAYGSGVFSQKGYDGSTKPMVDYIFGVSYAQHFHSLNLHHHPDHYSFLRRLGSGVVGHVQTGYGAGVYFNPYVEVDGVMIKYGVVLLDDLCADLTDWRTLYLAGRMQKPVKILRDNAQVRMANQRNLYSAVRTALLLLPDRFDERQLYTTIAGLSYMGDPRMAFGEHPHKVDNIVARQLLHFRHLYTPFIERLPNVAFTSRASIDDPDRPGSLVQDLDPIKRGNMVRRLPAAFRAKLYHRYRRILGPTASLSHDADDADDASPYGGAFDRQIAASEVLAAELGKSVRATVSWPSTSQSIKGVLTAGPVKSWRYVAEKLKKARTKSVK</sequence>
<keyword evidence="9" id="KW-0808">Transferase</keyword>
<dbReference type="PANTHER" id="PTHR13619">
    <property type="entry name" value="PHOSPHATIDATE CYTIDYLYLTRANSFERASE, MITOCHONDRIAL"/>
    <property type="match status" value="1"/>
</dbReference>
<comment type="pathway">
    <text evidence="3">Phospholipid metabolism; CDP-diacylglycerol biosynthesis; CDP-diacylglycerol from sn-glycerol 3-phosphate: step 3/3.</text>
</comment>